<evidence type="ECO:0000313" key="2">
    <source>
        <dbReference type="Proteomes" id="UP000299102"/>
    </source>
</evidence>
<accession>A0A4C1T6E8</accession>
<proteinExistence type="predicted"/>
<gene>
    <name evidence="1" type="ORF">EVAR_81050_1</name>
</gene>
<organism evidence="1 2">
    <name type="scientific">Eumeta variegata</name>
    <name type="common">Bagworm moth</name>
    <name type="synonym">Eumeta japonica</name>
    <dbReference type="NCBI Taxonomy" id="151549"/>
    <lineage>
        <taxon>Eukaryota</taxon>
        <taxon>Metazoa</taxon>
        <taxon>Ecdysozoa</taxon>
        <taxon>Arthropoda</taxon>
        <taxon>Hexapoda</taxon>
        <taxon>Insecta</taxon>
        <taxon>Pterygota</taxon>
        <taxon>Neoptera</taxon>
        <taxon>Endopterygota</taxon>
        <taxon>Lepidoptera</taxon>
        <taxon>Glossata</taxon>
        <taxon>Ditrysia</taxon>
        <taxon>Tineoidea</taxon>
        <taxon>Psychidae</taxon>
        <taxon>Oiketicinae</taxon>
        <taxon>Eumeta</taxon>
    </lineage>
</organism>
<keyword evidence="2" id="KW-1185">Reference proteome</keyword>
<comment type="caution">
    <text evidence="1">The sequence shown here is derived from an EMBL/GenBank/DDBJ whole genome shotgun (WGS) entry which is preliminary data.</text>
</comment>
<evidence type="ECO:0000313" key="1">
    <source>
        <dbReference type="EMBL" id="GBP09765.1"/>
    </source>
</evidence>
<dbReference type="Proteomes" id="UP000299102">
    <property type="component" value="Unassembled WGS sequence"/>
</dbReference>
<protein>
    <submittedName>
        <fullName evidence="1">Uncharacterized protein</fullName>
    </submittedName>
</protein>
<dbReference type="EMBL" id="BGZK01000037">
    <property type="protein sequence ID" value="GBP09765.1"/>
    <property type="molecule type" value="Genomic_DNA"/>
</dbReference>
<sequence length="115" mass="14082">MYLYVDEAKNVRGANKRTNFSKKNNECWNFEVRKIVREKKKTWLGLLYAKANHRVQRKDVLKDKLKDAESTHKNEIMRAKECVNRRKNEIKERYDKRFSDNFWENHKLYGDKDLE</sequence>
<dbReference type="OrthoDB" id="7408372at2759"/>
<name>A0A4C1T6E8_EUMVA</name>
<dbReference type="AlphaFoldDB" id="A0A4C1T6E8"/>
<reference evidence="1 2" key="1">
    <citation type="journal article" date="2019" name="Commun. Biol.">
        <title>The bagworm genome reveals a unique fibroin gene that provides high tensile strength.</title>
        <authorList>
            <person name="Kono N."/>
            <person name="Nakamura H."/>
            <person name="Ohtoshi R."/>
            <person name="Tomita M."/>
            <person name="Numata K."/>
            <person name="Arakawa K."/>
        </authorList>
    </citation>
    <scope>NUCLEOTIDE SEQUENCE [LARGE SCALE GENOMIC DNA]</scope>
</reference>